<gene>
    <name evidence="1" type="ORF">L6164_011792</name>
</gene>
<keyword evidence="2" id="KW-1185">Reference proteome</keyword>
<comment type="caution">
    <text evidence="1">The sequence shown here is derived from an EMBL/GenBank/DDBJ whole genome shotgun (WGS) entry which is preliminary data.</text>
</comment>
<dbReference type="EMBL" id="CM039430">
    <property type="protein sequence ID" value="KAI4344584.1"/>
    <property type="molecule type" value="Genomic_DNA"/>
</dbReference>
<evidence type="ECO:0000313" key="1">
    <source>
        <dbReference type="EMBL" id="KAI4344584.1"/>
    </source>
</evidence>
<organism evidence="1 2">
    <name type="scientific">Bauhinia variegata</name>
    <name type="common">Purple orchid tree</name>
    <name type="synonym">Phanera variegata</name>
    <dbReference type="NCBI Taxonomy" id="167791"/>
    <lineage>
        <taxon>Eukaryota</taxon>
        <taxon>Viridiplantae</taxon>
        <taxon>Streptophyta</taxon>
        <taxon>Embryophyta</taxon>
        <taxon>Tracheophyta</taxon>
        <taxon>Spermatophyta</taxon>
        <taxon>Magnoliopsida</taxon>
        <taxon>eudicotyledons</taxon>
        <taxon>Gunneridae</taxon>
        <taxon>Pentapetalae</taxon>
        <taxon>rosids</taxon>
        <taxon>fabids</taxon>
        <taxon>Fabales</taxon>
        <taxon>Fabaceae</taxon>
        <taxon>Cercidoideae</taxon>
        <taxon>Cercideae</taxon>
        <taxon>Bauhiniinae</taxon>
        <taxon>Bauhinia</taxon>
    </lineage>
</organism>
<dbReference type="Proteomes" id="UP000828941">
    <property type="component" value="Chromosome 5"/>
</dbReference>
<accession>A0ACB9P9H4</accession>
<name>A0ACB9P9H4_BAUVA</name>
<reference evidence="1 2" key="1">
    <citation type="journal article" date="2022" name="DNA Res.">
        <title>Chromosomal-level genome assembly of the orchid tree Bauhinia variegata (Leguminosae; Cercidoideae) supports the allotetraploid origin hypothesis of Bauhinia.</title>
        <authorList>
            <person name="Zhong Y."/>
            <person name="Chen Y."/>
            <person name="Zheng D."/>
            <person name="Pang J."/>
            <person name="Liu Y."/>
            <person name="Luo S."/>
            <person name="Meng S."/>
            <person name="Qian L."/>
            <person name="Wei D."/>
            <person name="Dai S."/>
            <person name="Zhou R."/>
        </authorList>
    </citation>
    <scope>NUCLEOTIDE SEQUENCE [LARGE SCALE GENOMIC DNA]</scope>
    <source>
        <strain evidence="1">BV-YZ2020</strain>
    </source>
</reference>
<sequence>MSDSVSTTRRGPSVTVKSTYSLFSLSILRIHGSLAPEIRFSRRSLSLFLGNPSSPSFNQCLLPEYNVPDFQGLVLLT</sequence>
<protein>
    <submittedName>
        <fullName evidence="1">Uncharacterized protein</fullName>
    </submittedName>
</protein>
<evidence type="ECO:0000313" key="2">
    <source>
        <dbReference type="Proteomes" id="UP000828941"/>
    </source>
</evidence>
<proteinExistence type="predicted"/>